<keyword evidence="10" id="KW-1185">Reference proteome</keyword>
<proteinExistence type="inferred from homology"/>
<reference evidence="9 10" key="1">
    <citation type="submission" date="2020-05" db="EMBL/GenBank/DDBJ databases">
        <authorList>
            <person name="Casaregola S."/>
            <person name="Devillers H."/>
            <person name="Grondin C."/>
        </authorList>
    </citation>
    <scope>NUCLEOTIDE SEQUENCE [LARGE SCALE GENOMIC DNA]</scope>
    <source>
        <strain evidence="9 10">CLIB 1767</strain>
    </source>
</reference>
<evidence type="ECO:0000256" key="8">
    <source>
        <dbReference type="ARBA" id="ARBA00023128"/>
    </source>
</evidence>
<dbReference type="EMBL" id="CAEFZW010000002">
    <property type="protein sequence ID" value="CAB4252622.1"/>
    <property type="molecule type" value="Genomic_DNA"/>
</dbReference>
<comment type="subcellular location">
    <subcellularLocation>
        <location evidence="2">Mitochondrion</location>
    </subcellularLocation>
</comment>
<keyword evidence="8" id="KW-0496">Mitochondrion</keyword>
<evidence type="ECO:0000256" key="5">
    <source>
        <dbReference type="ARBA" id="ARBA00019258"/>
    </source>
</evidence>
<keyword evidence="7" id="KW-0809">Transit peptide</keyword>
<dbReference type="AlphaFoldDB" id="A0A8H2VC77"/>
<evidence type="ECO:0000256" key="4">
    <source>
        <dbReference type="ARBA" id="ARBA00011657"/>
    </source>
</evidence>
<evidence type="ECO:0000256" key="2">
    <source>
        <dbReference type="ARBA" id="ARBA00004173"/>
    </source>
</evidence>
<evidence type="ECO:0000256" key="3">
    <source>
        <dbReference type="ARBA" id="ARBA00009790"/>
    </source>
</evidence>
<comment type="function">
    <text evidence="1">Required for translation of the mitochondrial OLI1 transcript coding for the mitochondrial ATP synthase subunit 9.</text>
</comment>
<sequence length="448" mass="52687">MLLRSQPVAASKAITDFASLRVSYFSRDIARGSSFQTHRLYRTESSSKTSNSKPIVNGIPSKYADFSKNLDEMSKYKFIPNKTDFIKNLDQVYYEYQGIMNQSQELDALKLRDTNLFLGMFLKLGRLKRAHDVLTDLIQLDESLVFGEARDIDTVRNYLKVRCGSYSNLWYGDRSYEITDDTYIFNLIDYSLQNKFSYWDTEICYTLGRMNRIELLNKFTTKKWGISIQGPDFVSGEVHKAPNSEVVTALMKVICYIYSDGMHEANKFLNGILEKHPNINLDINFWRQLMLEGCSPKRGNKDFAVGNENGLDCWNTMKQWHNMRRRTIPFDYSITKELYRILERTKNLKDCIAVYTNCFTEFYEQRNKIENSEWSIICKYQKFIIRRLINKKKYSKTEEFITQWSLDSGNEAMLRKFSSYLIVLKNNKKTNENYDEMVDDDTILGPLW</sequence>
<evidence type="ECO:0000256" key="1">
    <source>
        <dbReference type="ARBA" id="ARBA00002412"/>
    </source>
</evidence>
<evidence type="ECO:0000256" key="7">
    <source>
        <dbReference type="ARBA" id="ARBA00022946"/>
    </source>
</evidence>
<dbReference type="GO" id="GO:0005739">
    <property type="term" value="C:mitochondrion"/>
    <property type="evidence" value="ECO:0007669"/>
    <property type="project" value="UniProtKB-SubCell"/>
</dbReference>
<organism evidence="9 10">
    <name type="scientific">Maudiozyma barnettii</name>
    <dbReference type="NCBI Taxonomy" id="61262"/>
    <lineage>
        <taxon>Eukaryota</taxon>
        <taxon>Fungi</taxon>
        <taxon>Dikarya</taxon>
        <taxon>Ascomycota</taxon>
        <taxon>Saccharomycotina</taxon>
        <taxon>Saccharomycetes</taxon>
        <taxon>Saccharomycetales</taxon>
        <taxon>Saccharomycetaceae</taxon>
        <taxon>Maudiozyma</taxon>
    </lineage>
</organism>
<protein>
    <recommendedName>
        <fullName evidence="5">ATPase expression protein 2, mitochondrial</fullName>
    </recommendedName>
</protein>
<dbReference type="GeneID" id="64855754"/>
<dbReference type="GO" id="GO:0006417">
    <property type="term" value="P:regulation of translation"/>
    <property type="evidence" value="ECO:0007669"/>
    <property type="project" value="UniProtKB-KW"/>
</dbReference>
<keyword evidence="6" id="KW-0810">Translation regulation</keyword>
<dbReference type="Pfam" id="PF12921">
    <property type="entry name" value="ATP13"/>
    <property type="match status" value="1"/>
</dbReference>
<dbReference type="Proteomes" id="UP000644660">
    <property type="component" value="Unassembled WGS sequence"/>
</dbReference>
<dbReference type="OrthoDB" id="4062665at2759"/>
<dbReference type="RefSeq" id="XP_041404660.1">
    <property type="nucleotide sequence ID" value="XM_041548726.1"/>
</dbReference>
<comment type="caution">
    <text evidence="9">The sequence shown here is derived from an EMBL/GenBank/DDBJ whole genome shotgun (WGS) entry which is preliminary data.</text>
</comment>
<evidence type="ECO:0000313" key="10">
    <source>
        <dbReference type="Proteomes" id="UP000644660"/>
    </source>
</evidence>
<gene>
    <name evidence="9" type="ORF">KABA2_02S00572</name>
</gene>
<evidence type="ECO:0000313" key="9">
    <source>
        <dbReference type="EMBL" id="CAB4252622.1"/>
    </source>
</evidence>
<comment type="similarity">
    <text evidence="3">Belongs to the AEP2 family.</text>
</comment>
<dbReference type="InterPro" id="IPR024319">
    <property type="entry name" value="ATPase_expression_mit"/>
</dbReference>
<accession>A0A8H2VC77</accession>
<evidence type="ECO:0000256" key="6">
    <source>
        <dbReference type="ARBA" id="ARBA00022845"/>
    </source>
</evidence>
<comment type="subunit">
    <text evidence="4">Binds to the 5'UTR of the OLI1 mRNA.</text>
</comment>
<name>A0A8H2VC77_9SACH</name>